<gene>
    <name evidence="1" type="ORF">METZ01_LOCUS392920</name>
</gene>
<reference evidence="1" key="1">
    <citation type="submission" date="2018-05" db="EMBL/GenBank/DDBJ databases">
        <authorList>
            <person name="Lanie J.A."/>
            <person name="Ng W.-L."/>
            <person name="Kazmierczak K.M."/>
            <person name="Andrzejewski T.M."/>
            <person name="Davidsen T.M."/>
            <person name="Wayne K.J."/>
            <person name="Tettelin H."/>
            <person name="Glass J.I."/>
            <person name="Rusch D."/>
            <person name="Podicherti R."/>
            <person name="Tsui H.-C.T."/>
            <person name="Winkler M.E."/>
        </authorList>
    </citation>
    <scope>NUCLEOTIDE SEQUENCE</scope>
</reference>
<evidence type="ECO:0000313" key="1">
    <source>
        <dbReference type="EMBL" id="SVD40066.1"/>
    </source>
</evidence>
<accession>A0A382V0J3</accession>
<protein>
    <submittedName>
        <fullName evidence="1">Uncharacterized protein</fullName>
    </submittedName>
</protein>
<proteinExistence type="predicted"/>
<name>A0A382V0J3_9ZZZZ</name>
<organism evidence="1">
    <name type="scientific">marine metagenome</name>
    <dbReference type="NCBI Taxonomy" id="408172"/>
    <lineage>
        <taxon>unclassified sequences</taxon>
        <taxon>metagenomes</taxon>
        <taxon>ecological metagenomes</taxon>
    </lineage>
</organism>
<sequence length="39" mass="4470">MGAEHSGFLTLLAGVLSEFVRDNPEEIQFYEDVFSYQVM</sequence>
<dbReference type="AlphaFoldDB" id="A0A382V0J3"/>
<dbReference type="EMBL" id="UINC01148272">
    <property type="protein sequence ID" value="SVD40066.1"/>
    <property type="molecule type" value="Genomic_DNA"/>
</dbReference>